<dbReference type="RefSeq" id="WP_120952819.1">
    <property type="nucleotide sequence ID" value="NZ_RBIR01000003.1"/>
</dbReference>
<feature type="transmembrane region" description="Helical" evidence="1">
    <location>
        <begin position="12"/>
        <end position="33"/>
    </location>
</feature>
<reference evidence="2 3" key="1">
    <citation type="submission" date="2018-10" db="EMBL/GenBank/DDBJ databases">
        <title>Genomic Encyclopedia of Type Strains, Phase IV (KMG-IV): sequencing the most valuable type-strain genomes for metagenomic binning, comparative biology and taxonomic classification.</title>
        <authorList>
            <person name="Goeker M."/>
        </authorList>
    </citation>
    <scope>NUCLEOTIDE SEQUENCE [LARGE SCALE GENOMIC DNA]</scope>
    <source>
        <strain evidence="2 3">DSM 25586</strain>
    </source>
</reference>
<keyword evidence="1" id="KW-0472">Membrane</keyword>
<dbReference type="OrthoDB" id="4948465at2"/>
<dbReference type="AlphaFoldDB" id="A0A495EU39"/>
<evidence type="ECO:0000313" key="3">
    <source>
        <dbReference type="Proteomes" id="UP000276055"/>
    </source>
</evidence>
<keyword evidence="1" id="KW-1133">Transmembrane helix</keyword>
<dbReference type="EMBL" id="RBIR01000003">
    <property type="protein sequence ID" value="RKR20089.1"/>
    <property type="molecule type" value="Genomic_DNA"/>
</dbReference>
<accession>A0A495EU39</accession>
<comment type="caution">
    <text evidence="2">The sequence shown here is derived from an EMBL/GenBank/DDBJ whole genome shotgun (WGS) entry which is preliminary data.</text>
</comment>
<gene>
    <name evidence="2" type="ORF">C8D78_1901</name>
</gene>
<evidence type="ECO:0000256" key="1">
    <source>
        <dbReference type="SAM" id="Phobius"/>
    </source>
</evidence>
<evidence type="ECO:0000313" key="2">
    <source>
        <dbReference type="EMBL" id="RKR20089.1"/>
    </source>
</evidence>
<proteinExistence type="predicted"/>
<keyword evidence="1" id="KW-0812">Transmembrane</keyword>
<sequence>MTSLSQSGALAAWQFLALAILVAGAASIAAFLARKHLANDAGPSGGADGAFWDAFAGLAVIVPAVVVASFTWAWAGLALTVLAAGAALAAFAAAPRLLRRQENRRAGRTTQIMNEAAAVRHKEALARWQRYELDPGYSIDYPAMSDPRQPETAALIRAIKAAGRPGGGTDPASADPAYASAVDRLEQALAAAERAAGVSPAGLSGPDRAHS</sequence>
<feature type="transmembrane region" description="Helical" evidence="1">
    <location>
        <begin position="54"/>
        <end position="75"/>
    </location>
</feature>
<organism evidence="2 3">
    <name type="scientific">Arthrobacter oryzae</name>
    <dbReference type="NCBI Taxonomy" id="409290"/>
    <lineage>
        <taxon>Bacteria</taxon>
        <taxon>Bacillati</taxon>
        <taxon>Actinomycetota</taxon>
        <taxon>Actinomycetes</taxon>
        <taxon>Micrococcales</taxon>
        <taxon>Micrococcaceae</taxon>
        <taxon>Arthrobacter</taxon>
    </lineage>
</organism>
<feature type="transmembrane region" description="Helical" evidence="1">
    <location>
        <begin position="81"/>
        <end position="98"/>
    </location>
</feature>
<name>A0A495EU39_9MICC</name>
<dbReference type="Proteomes" id="UP000276055">
    <property type="component" value="Unassembled WGS sequence"/>
</dbReference>
<protein>
    <submittedName>
        <fullName evidence="2">Uncharacterized protein</fullName>
    </submittedName>
</protein>